<dbReference type="AlphaFoldDB" id="A0AAP2RDH0"/>
<dbReference type="SUPFAM" id="SSF50182">
    <property type="entry name" value="Sm-like ribonucleoproteins"/>
    <property type="match status" value="1"/>
</dbReference>
<dbReference type="InterPro" id="IPR049278">
    <property type="entry name" value="MS_channel_C"/>
</dbReference>
<comment type="subcellular location">
    <subcellularLocation>
        <location evidence="1">Cell membrane</location>
        <topology evidence="1">Multi-pass membrane protein</topology>
    </subcellularLocation>
</comment>
<evidence type="ECO:0000313" key="11">
    <source>
        <dbReference type="EMBL" id="MCD1295087.1"/>
    </source>
</evidence>
<name>A0AAP2RDH0_9EURY</name>
<evidence type="ECO:0000256" key="7">
    <source>
        <dbReference type="SAM" id="Phobius"/>
    </source>
</evidence>
<evidence type="ECO:0000259" key="10">
    <source>
        <dbReference type="Pfam" id="PF21088"/>
    </source>
</evidence>
<dbReference type="InterPro" id="IPR011014">
    <property type="entry name" value="MscS_channel_TM-2"/>
</dbReference>
<gene>
    <name evidence="11" type="ORF">CUJ83_08760</name>
</gene>
<dbReference type="SUPFAM" id="SSF82689">
    <property type="entry name" value="Mechanosensitive channel protein MscS (YggB), C-terminal domain"/>
    <property type="match status" value="1"/>
</dbReference>
<proteinExistence type="inferred from homology"/>
<dbReference type="InterPro" id="IPR045275">
    <property type="entry name" value="MscS_archaea/bacteria_type"/>
</dbReference>
<keyword evidence="6 7" id="KW-0472">Membrane</keyword>
<dbReference type="Pfam" id="PF21088">
    <property type="entry name" value="MS_channel_1st"/>
    <property type="match status" value="1"/>
</dbReference>
<sequence>MNATSSSFLREISDLEVLKSLESDISNMTGLSTSVVDILIAVAVITLSVAMAMVVKYFIAEIAPKLVSRTNNTLDDEILKALNGPAQVSIIVLGTYIAIGTIKELPVSLSDNIGAILIIVLIFIAAYFISNLINAIIKWYRNEFSSKGDTKLDNSVMQFFNRFIGVVIYSIAILTAISQLGIEITPMLASLGVAGIAVALAAQELLSNIFGAFAILSDRPYKVGDRIELSSGEYGDVVDIGLRSTRLRTLDNKIIVIPNSDMSKSRINNYSEPDYKLRYTIRVGISYNSDAEKAIRILEEIAGSMDGAMKDPKPKAYISELGEYSVNLTLLVWGKNFRENWDIPDRVMRKVLKRFPEEGIEIPFPTTSVLMKKDKERMPGVVVEAIIPNMIEK</sequence>
<evidence type="ECO:0000259" key="9">
    <source>
        <dbReference type="Pfam" id="PF21082"/>
    </source>
</evidence>
<dbReference type="GO" id="GO:0008381">
    <property type="term" value="F:mechanosensitive monoatomic ion channel activity"/>
    <property type="evidence" value="ECO:0007669"/>
    <property type="project" value="InterPro"/>
</dbReference>
<dbReference type="PANTHER" id="PTHR30221">
    <property type="entry name" value="SMALL-CONDUCTANCE MECHANOSENSITIVE CHANNEL"/>
    <property type="match status" value="1"/>
</dbReference>
<feature type="domain" description="Mechanosensitive ion channel transmembrane helices 2/3" evidence="10">
    <location>
        <begin position="166"/>
        <end position="203"/>
    </location>
</feature>
<reference evidence="11 12" key="1">
    <citation type="submission" date="2017-11" db="EMBL/GenBank/DDBJ databases">
        <title>Isolation and Characterization of Family Methanocellaceae Species from Potential Methane Hydrate Area Offshore Southwestern Taiwan.</title>
        <authorList>
            <person name="Zhang W.-L."/>
            <person name="Chen W.-C."/>
            <person name="Lai M.-C."/>
            <person name="Chen S.-C."/>
        </authorList>
    </citation>
    <scope>NUCLEOTIDE SEQUENCE [LARGE SCALE GENOMIC DNA]</scope>
    <source>
        <strain evidence="11 12">CWC-04</strain>
    </source>
</reference>
<dbReference type="InterPro" id="IPR006685">
    <property type="entry name" value="MscS_channel_2nd"/>
</dbReference>
<dbReference type="EMBL" id="PGCK01000006">
    <property type="protein sequence ID" value="MCD1295087.1"/>
    <property type="molecule type" value="Genomic_DNA"/>
</dbReference>
<feature type="domain" description="Mechanosensitive ion channel MscS C-terminal" evidence="9">
    <location>
        <begin position="280"/>
        <end position="362"/>
    </location>
</feature>
<dbReference type="GO" id="GO:0005886">
    <property type="term" value="C:plasma membrane"/>
    <property type="evidence" value="ECO:0007669"/>
    <property type="project" value="UniProtKB-SubCell"/>
</dbReference>
<dbReference type="InterPro" id="IPR010920">
    <property type="entry name" value="LSM_dom_sf"/>
</dbReference>
<dbReference type="Proteomes" id="UP001320159">
    <property type="component" value="Unassembled WGS sequence"/>
</dbReference>
<dbReference type="Gene3D" id="3.30.70.100">
    <property type="match status" value="1"/>
</dbReference>
<dbReference type="PANTHER" id="PTHR30221:SF1">
    <property type="entry name" value="SMALL-CONDUCTANCE MECHANOSENSITIVE CHANNEL"/>
    <property type="match status" value="1"/>
</dbReference>
<comment type="caution">
    <text evidence="11">The sequence shown here is derived from an EMBL/GenBank/DDBJ whole genome shotgun (WGS) entry which is preliminary data.</text>
</comment>
<evidence type="ECO:0000256" key="1">
    <source>
        <dbReference type="ARBA" id="ARBA00004651"/>
    </source>
</evidence>
<dbReference type="Gene3D" id="2.30.30.60">
    <property type="match status" value="1"/>
</dbReference>
<dbReference type="RefSeq" id="WP_230741932.1">
    <property type="nucleotide sequence ID" value="NZ_PGCK01000006.1"/>
</dbReference>
<keyword evidence="3" id="KW-1003">Cell membrane</keyword>
<feature type="transmembrane region" description="Helical" evidence="7">
    <location>
        <begin position="188"/>
        <end position="216"/>
    </location>
</feature>
<keyword evidence="5 7" id="KW-1133">Transmembrane helix</keyword>
<accession>A0AAP2RDH0</accession>
<feature type="domain" description="Mechanosensitive ion channel MscS" evidence="8">
    <location>
        <begin position="205"/>
        <end position="271"/>
    </location>
</feature>
<evidence type="ECO:0000259" key="8">
    <source>
        <dbReference type="Pfam" id="PF00924"/>
    </source>
</evidence>
<evidence type="ECO:0000313" key="12">
    <source>
        <dbReference type="Proteomes" id="UP001320159"/>
    </source>
</evidence>
<dbReference type="InterPro" id="IPR023408">
    <property type="entry name" value="MscS_beta-dom_sf"/>
</dbReference>
<dbReference type="InterPro" id="IPR049142">
    <property type="entry name" value="MS_channel_1st"/>
</dbReference>
<dbReference type="InterPro" id="IPR011066">
    <property type="entry name" value="MscS_channel_C_sf"/>
</dbReference>
<evidence type="ECO:0000256" key="3">
    <source>
        <dbReference type="ARBA" id="ARBA00022475"/>
    </source>
</evidence>
<evidence type="ECO:0000256" key="6">
    <source>
        <dbReference type="ARBA" id="ARBA00023136"/>
    </source>
</evidence>
<organism evidence="11 12">
    <name type="scientific">Methanooceanicella nereidis</name>
    <dbReference type="NCBI Taxonomy" id="2052831"/>
    <lineage>
        <taxon>Archaea</taxon>
        <taxon>Methanobacteriati</taxon>
        <taxon>Methanobacteriota</taxon>
        <taxon>Stenosarchaea group</taxon>
        <taxon>Methanomicrobia</taxon>
        <taxon>Methanocellales</taxon>
        <taxon>Methanocellaceae</taxon>
        <taxon>Methanooceanicella</taxon>
    </lineage>
</organism>
<evidence type="ECO:0000256" key="2">
    <source>
        <dbReference type="ARBA" id="ARBA00008017"/>
    </source>
</evidence>
<keyword evidence="4 7" id="KW-0812">Transmembrane</keyword>
<evidence type="ECO:0000256" key="5">
    <source>
        <dbReference type="ARBA" id="ARBA00022989"/>
    </source>
</evidence>
<keyword evidence="12" id="KW-1185">Reference proteome</keyword>
<dbReference type="Pfam" id="PF00924">
    <property type="entry name" value="MS_channel_2nd"/>
    <property type="match status" value="1"/>
</dbReference>
<comment type="similarity">
    <text evidence="2">Belongs to the MscS (TC 1.A.23) family.</text>
</comment>
<dbReference type="Pfam" id="PF21082">
    <property type="entry name" value="MS_channel_3rd"/>
    <property type="match status" value="1"/>
</dbReference>
<dbReference type="Gene3D" id="1.10.287.1260">
    <property type="match status" value="1"/>
</dbReference>
<feature type="transmembrane region" description="Helical" evidence="7">
    <location>
        <begin position="81"/>
        <end position="102"/>
    </location>
</feature>
<evidence type="ECO:0000256" key="4">
    <source>
        <dbReference type="ARBA" id="ARBA00022692"/>
    </source>
</evidence>
<feature type="transmembrane region" description="Helical" evidence="7">
    <location>
        <begin position="114"/>
        <end position="139"/>
    </location>
</feature>
<dbReference type="SUPFAM" id="SSF82861">
    <property type="entry name" value="Mechanosensitive channel protein MscS (YggB), transmembrane region"/>
    <property type="match status" value="1"/>
</dbReference>
<feature type="transmembrane region" description="Helical" evidence="7">
    <location>
        <begin position="38"/>
        <end position="60"/>
    </location>
</feature>
<protein>
    <submittedName>
        <fullName evidence="11">Mechanosensitive ion channel family protein</fullName>
    </submittedName>
</protein>
<feature type="transmembrane region" description="Helical" evidence="7">
    <location>
        <begin position="159"/>
        <end position="182"/>
    </location>
</feature>